<evidence type="ECO:0000313" key="2">
    <source>
        <dbReference type="EMBL" id="MFC4337848.1"/>
    </source>
</evidence>
<proteinExistence type="predicted"/>
<accession>A0ABV8U5A5</accession>
<dbReference type="EMBL" id="JBHSDK010000061">
    <property type="protein sequence ID" value="MFC4337848.1"/>
    <property type="molecule type" value="Genomic_DNA"/>
</dbReference>
<name>A0ABV8U5A5_9ACTN</name>
<sequence length="200" mass="22229">MSADEKIRIAVIIGSVRTDRFCPTPARWFAGLAGSRDDVEVDLIDLAELEIPTVLGGDDPEWRTPRPVEELGRRLEAADAFTVVTPVYNRSYPASLKNAVDWFYGEWVLKPVAFVSYGGITGGLQSIDHLRGVFTEFNAVPLRDSIMFPNFWKTFDEEGRVAGDPGADSRASNLVDQLHWWAVSLKEARAARKYPEAAGE</sequence>
<keyword evidence="3" id="KW-1185">Reference proteome</keyword>
<reference evidence="3" key="1">
    <citation type="journal article" date="2019" name="Int. J. Syst. Evol. Microbiol.">
        <title>The Global Catalogue of Microorganisms (GCM) 10K type strain sequencing project: providing services to taxonomists for standard genome sequencing and annotation.</title>
        <authorList>
            <consortium name="The Broad Institute Genomics Platform"/>
            <consortium name="The Broad Institute Genome Sequencing Center for Infectious Disease"/>
            <person name="Wu L."/>
            <person name="Ma J."/>
        </authorList>
    </citation>
    <scope>NUCLEOTIDE SEQUENCE [LARGE SCALE GENOMIC DNA]</scope>
    <source>
        <strain evidence="3">IBRC-M 10908</strain>
    </source>
</reference>
<dbReference type="EC" id="1.-.-.-" evidence="2"/>
<feature type="domain" description="NADPH-dependent FMN reductase-like" evidence="1">
    <location>
        <begin position="8"/>
        <end position="152"/>
    </location>
</feature>
<dbReference type="Gene3D" id="3.40.50.360">
    <property type="match status" value="1"/>
</dbReference>
<dbReference type="Pfam" id="PF03358">
    <property type="entry name" value="FMN_red"/>
    <property type="match status" value="1"/>
</dbReference>
<keyword evidence="2" id="KW-0560">Oxidoreductase</keyword>
<dbReference type="RefSeq" id="WP_380625246.1">
    <property type="nucleotide sequence ID" value="NZ_JBHSDK010000061.1"/>
</dbReference>
<dbReference type="PANTHER" id="PTHR30543">
    <property type="entry name" value="CHROMATE REDUCTASE"/>
    <property type="match status" value="1"/>
</dbReference>
<protein>
    <submittedName>
        <fullName evidence="2">NADPH-dependent FMN reductase</fullName>
        <ecNumber evidence="2">1.-.-.-</ecNumber>
    </submittedName>
</protein>
<dbReference type="Proteomes" id="UP001595823">
    <property type="component" value="Unassembled WGS sequence"/>
</dbReference>
<dbReference type="InterPro" id="IPR005025">
    <property type="entry name" value="FMN_Rdtase-like_dom"/>
</dbReference>
<dbReference type="PANTHER" id="PTHR30543:SF21">
    <property type="entry name" value="NAD(P)H-DEPENDENT FMN REDUCTASE LOT6"/>
    <property type="match status" value="1"/>
</dbReference>
<organism evidence="2 3">
    <name type="scientific">Salininema proteolyticum</name>
    <dbReference type="NCBI Taxonomy" id="1607685"/>
    <lineage>
        <taxon>Bacteria</taxon>
        <taxon>Bacillati</taxon>
        <taxon>Actinomycetota</taxon>
        <taxon>Actinomycetes</taxon>
        <taxon>Glycomycetales</taxon>
        <taxon>Glycomycetaceae</taxon>
        <taxon>Salininema</taxon>
    </lineage>
</organism>
<dbReference type="SUPFAM" id="SSF52218">
    <property type="entry name" value="Flavoproteins"/>
    <property type="match status" value="1"/>
</dbReference>
<gene>
    <name evidence="2" type="ORF">ACFPET_21875</name>
</gene>
<dbReference type="InterPro" id="IPR050712">
    <property type="entry name" value="NAD(P)H-dep_reductase"/>
</dbReference>
<comment type="caution">
    <text evidence="2">The sequence shown here is derived from an EMBL/GenBank/DDBJ whole genome shotgun (WGS) entry which is preliminary data.</text>
</comment>
<dbReference type="InterPro" id="IPR029039">
    <property type="entry name" value="Flavoprotein-like_sf"/>
</dbReference>
<evidence type="ECO:0000259" key="1">
    <source>
        <dbReference type="Pfam" id="PF03358"/>
    </source>
</evidence>
<evidence type="ECO:0000313" key="3">
    <source>
        <dbReference type="Proteomes" id="UP001595823"/>
    </source>
</evidence>
<dbReference type="GO" id="GO:0016491">
    <property type="term" value="F:oxidoreductase activity"/>
    <property type="evidence" value="ECO:0007669"/>
    <property type="project" value="UniProtKB-KW"/>
</dbReference>